<evidence type="ECO:0000256" key="3">
    <source>
        <dbReference type="ARBA" id="ARBA00023242"/>
    </source>
</evidence>
<dbReference type="RefSeq" id="XP_013326472.1">
    <property type="nucleotide sequence ID" value="XM_013471018.1"/>
</dbReference>
<sequence>MEARKARRRVPQELRKRAQLSCDSCRKCDTLRHDLPAKARLYGSVETISDRLRCLEAIVKGAFPDEPISTIPDLLALGRRKGYAMPEVSTVSNQNDLDNSALRQLPAENESASRQKPVQYRDTPRLVQDPSGRSHYIGPSGSLSFFAELRELVSERHPSSRFASDNVAEALEARSEPLNGNSPHPANESHPQLAASSPATSSAGEALRSASCLRNVPLGTLNGLLRLYFENVHADFPLFHRAMFQDEFERYFLSRQDPRSQLRADSEPDDGWLVCLHMMVAFGCVLQRTLPGNDSVNYALLQSECWNVSRAALPRLTTMCVQSHVQALLLIALYLHSINERNASWVLAGCAARIAVAIGLHRKELHGSFPLIERETRKRIWCTLYGFEQFLCLSLGRPSAVDDDEVDASAPSDDMMSSSNGPPGYTECNFQLQQLSSRLRRTMSVHSRRTITPKAMLNDLKAWEDGLPPHLVLSKGLLEQAVPAAGPELVVQYCSQYPVHHLRSIILLHVQYHSLVILATRPYLLMLISSSSKSPASMPYPWDESTEETSANEITLLARSCVSSASRLATLILILDWCRILNGLTWLDVFYAYSAAMVLLLRILWIPHPSAGRHELEREEALKRRANTLVTEVRRALKSVPKSSTMQRFASVVENFADAVTANSSSSSSDDNNNNNNTGETRPDFAGHTFPADNNHNHNNTSTSTALPIDGVSVDTTNNNKIPASASASTYDNTEPDDALTEAARVISSFSDEALPTAAGTSFLWNDSSMQLQLQSLTQHIVDWNDFERFLGGFGEY</sequence>
<dbReference type="STRING" id="1408163.A0A0F4YP42"/>
<dbReference type="PANTHER" id="PTHR47424">
    <property type="entry name" value="REGULATORY PROTEIN GAL4"/>
    <property type="match status" value="1"/>
</dbReference>
<evidence type="ECO:0000256" key="2">
    <source>
        <dbReference type="ARBA" id="ARBA00023163"/>
    </source>
</evidence>
<feature type="domain" description="Xylanolytic transcriptional activator regulatory" evidence="5">
    <location>
        <begin position="344"/>
        <end position="417"/>
    </location>
</feature>
<dbReference type="GeneID" id="25318456"/>
<evidence type="ECO:0000256" key="1">
    <source>
        <dbReference type="ARBA" id="ARBA00023015"/>
    </source>
</evidence>
<dbReference type="Pfam" id="PF04082">
    <property type="entry name" value="Fungal_trans"/>
    <property type="match status" value="1"/>
</dbReference>
<evidence type="ECO:0000259" key="5">
    <source>
        <dbReference type="SMART" id="SM00906"/>
    </source>
</evidence>
<evidence type="ECO:0000313" key="7">
    <source>
        <dbReference type="Proteomes" id="UP000053958"/>
    </source>
</evidence>
<name>A0A0F4YP42_RASE3</name>
<dbReference type="InterPro" id="IPR007219">
    <property type="entry name" value="XnlR_reg_dom"/>
</dbReference>
<proteinExistence type="predicted"/>
<feature type="compositionally biased region" description="Low complexity" evidence="4">
    <location>
        <begin position="663"/>
        <end position="677"/>
    </location>
</feature>
<feature type="region of interest" description="Disordered" evidence="4">
    <location>
        <begin position="175"/>
        <end position="201"/>
    </location>
</feature>
<reference evidence="6 7" key="1">
    <citation type="submission" date="2015-04" db="EMBL/GenBank/DDBJ databases">
        <authorList>
            <person name="Heijne W.H."/>
            <person name="Fedorova N.D."/>
            <person name="Nierman W.C."/>
            <person name="Vollebregt A.W."/>
            <person name="Zhao Z."/>
            <person name="Wu L."/>
            <person name="Kumar M."/>
            <person name="Stam H."/>
            <person name="van den Berg M.A."/>
            <person name="Pel H.J."/>
        </authorList>
    </citation>
    <scope>NUCLEOTIDE SEQUENCE [LARGE SCALE GENOMIC DNA]</scope>
    <source>
        <strain evidence="6 7">CBS 393.64</strain>
    </source>
</reference>
<dbReference type="PANTHER" id="PTHR47424:SF6">
    <property type="entry name" value="PROLINE UTILIZATION TRANS-ACTIVATOR"/>
    <property type="match status" value="1"/>
</dbReference>
<protein>
    <recommendedName>
        <fullName evidence="5">Xylanolytic transcriptional activator regulatory domain-containing protein</fullName>
    </recommendedName>
</protein>
<evidence type="ECO:0000313" key="6">
    <source>
        <dbReference type="EMBL" id="KKA19860.1"/>
    </source>
</evidence>
<keyword evidence="2" id="KW-0804">Transcription</keyword>
<keyword evidence="3" id="KW-0539">Nucleus</keyword>
<dbReference type="InterPro" id="IPR051127">
    <property type="entry name" value="Fungal_SecMet_Regulators"/>
</dbReference>
<accession>A0A0F4YP42</accession>
<evidence type="ECO:0000256" key="4">
    <source>
        <dbReference type="SAM" id="MobiDB-lite"/>
    </source>
</evidence>
<keyword evidence="7" id="KW-1185">Reference proteome</keyword>
<dbReference type="GO" id="GO:0003677">
    <property type="term" value="F:DNA binding"/>
    <property type="evidence" value="ECO:0007669"/>
    <property type="project" value="InterPro"/>
</dbReference>
<feature type="region of interest" description="Disordered" evidence="4">
    <location>
        <begin position="662"/>
        <end position="734"/>
    </location>
</feature>
<dbReference type="SMART" id="SM00906">
    <property type="entry name" value="Fungal_trans"/>
    <property type="match status" value="1"/>
</dbReference>
<gene>
    <name evidence="6" type="ORF">T310_6144</name>
</gene>
<feature type="region of interest" description="Disordered" evidence="4">
    <location>
        <begin position="105"/>
        <end position="135"/>
    </location>
</feature>
<organism evidence="6 7">
    <name type="scientific">Rasamsonia emersonii (strain ATCC 16479 / CBS 393.64 / IMI 116815)</name>
    <dbReference type="NCBI Taxonomy" id="1408163"/>
    <lineage>
        <taxon>Eukaryota</taxon>
        <taxon>Fungi</taxon>
        <taxon>Dikarya</taxon>
        <taxon>Ascomycota</taxon>
        <taxon>Pezizomycotina</taxon>
        <taxon>Eurotiomycetes</taxon>
        <taxon>Eurotiomycetidae</taxon>
        <taxon>Eurotiales</taxon>
        <taxon>Trichocomaceae</taxon>
        <taxon>Rasamsonia</taxon>
    </lineage>
</organism>
<dbReference type="GO" id="GO:0008270">
    <property type="term" value="F:zinc ion binding"/>
    <property type="evidence" value="ECO:0007669"/>
    <property type="project" value="InterPro"/>
</dbReference>
<keyword evidence="1" id="KW-0805">Transcription regulation</keyword>
<comment type="caution">
    <text evidence="6">The sequence shown here is derived from an EMBL/GenBank/DDBJ whole genome shotgun (WGS) entry which is preliminary data.</text>
</comment>
<dbReference type="AlphaFoldDB" id="A0A0F4YP42"/>
<dbReference type="OrthoDB" id="3266505at2759"/>
<dbReference type="Proteomes" id="UP000053958">
    <property type="component" value="Unassembled WGS sequence"/>
</dbReference>
<feature type="compositionally biased region" description="Polar residues" evidence="4">
    <location>
        <begin position="714"/>
        <end position="733"/>
    </location>
</feature>
<dbReference type="CDD" id="cd12148">
    <property type="entry name" value="fungal_TF_MHR"/>
    <property type="match status" value="1"/>
</dbReference>
<dbReference type="EMBL" id="LASV01000309">
    <property type="protein sequence ID" value="KKA19860.1"/>
    <property type="molecule type" value="Genomic_DNA"/>
</dbReference>
<dbReference type="GO" id="GO:0006351">
    <property type="term" value="P:DNA-templated transcription"/>
    <property type="evidence" value="ECO:0007669"/>
    <property type="project" value="InterPro"/>
</dbReference>